<protein>
    <recommendedName>
        <fullName evidence="3">DUF4432 family protein</fullName>
    </recommendedName>
</protein>
<accession>A0ABU1NXM3</accession>
<evidence type="ECO:0000313" key="1">
    <source>
        <dbReference type="EMBL" id="MDR6552236.1"/>
    </source>
</evidence>
<organism evidence="1 2">
    <name type="scientific">Paenibacillus qinlingensis</name>
    <dbReference type="NCBI Taxonomy" id="1837343"/>
    <lineage>
        <taxon>Bacteria</taxon>
        <taxon>Bacillati</taxon>
        <taxon>Bacillota</taxon>
        <taxon>Bacilli</taxon>
        <taxon>Bacillales</taxon>
        <taxon>Paenibacillaceae</taxon>
        <taxon>Paenibacillus</taxon>
    </lineage>
</organism>
<evidence type="ECO:0000313" key="2">
    <source>
        <dbReference type="Proteomes" id="UP001267290"/>
    </source>
</evidence>
<reference evidence="1 2" key="1">
    <citation type="submission" date="2023-07" db="EMBL/GenBank/DDBJ databases">
        <title>Sorghum-associated microbial communities from plants grown in Nebraska, USA.</title>
        <authorList>
            <person name="Schachtman D."/>
        </authorList>
    </citation>
    <scope>NUCLEOTIDE SEQUENCE [LARGE SCALE GENOMIC DNA]</scope>
    <source>
        <strain evidence="1 2">CC258</strain>
    </source>
</reference>
<dbReference type="CDD" id="cd09023">
    <property type="entry name" value="Aldose_epim_Ec_c4013"/>
    <property type="match status" value="1"/>
</dbReference>
<dbReference type="EMBL" id="JAVDSB010000005">
    <property type="protein sequence ID" value="MDR6552236.1"/>
    <property type="molecule type" value="Genomic_DNA"/>
</dbReference>
<sequence>MRLYGEKWTRRELEARVGRIEQVGGIRRFQLSEGTEAGTEQIQVRTGAGLCYYVSASRGLDISLAEYAGVPLSWQSPNGDVHPAYFDARGVEWLRTAAGGLLMTCGLTQVGSPCEDEGEACGQHGRIHHLPARQVSAEGNWHGDDYEMRIRGVVEESSIFGHQLCLTREICSRLGDNRIVIRDRVENRGFKPSPHMMLYHFNFGFPLMDEHTTISFPNGQVRARESELPLEGYDTFQEPGVNYRERVYYHTPDMAGRQDGKASVVIRNPNFPLNAGNPGIEVALTWSADTLPRLVQWKMPGAGTYVLGIEPANCWVEGRAAERERGSLVTLEPGESVRYELALEIRGI</sequence>
<comment type="caution">
    <text evidence="1">The sequence shown here is derived from an EMBL/GenBank/DDBJ whole genome shotgun (WGS) entry which is preliminary data.</text>
</comment>
<dbReference type="Proteomes" id="UP001267290">
    <property type="component" value="Unassembled WGS sequence"/>
</dbReference>
<proteinExistence type="predicted"/>
<dbReference type="InterPro" id="IPR027839">
    <property type="entry name" value="DUF4432"/>
</dbReference>
<dbReference type="Pfam" id="PF14486">
    <property type="entry name" value="DUF4432"/>
    <property type="match status" value="1"/>
</dbReference>
<gene>
    <name evidence="1" type="ORF">J2736_003438</name>
</gene>
<dbReference type="InterPro" id="IPR011013">
    <property type="entry name" value="Gal_mutarotase_sf_dom"/>
</dbReference>
<evidence type="ECO:0008006" key="3">
    <source>
        <dbReference type="Google" id="ProtNLM"/>
    </source>
</evidence>
<dbReference type="RefSeq" id="WP_310499780.1">
    <property type="nucleotide sequence ID" value="NZ_JAVDSB010000005.1"/>
</dbReference>
<dbReference type="Gene3D" id="2.70.98.10">
    <property type="match status" value="1"/>
</dbReference>
<dbReference type="InterPro" id="IPR014718">
    <property type="entry name" value="GH-type_carb-bd"/>
</dbReference>
<dbReference type="SUPFAM" id="SSF74650">
    <property type="entry name" value="Galactose mutarotase-like"/>
    <property type="match status" value="1"/>
</dbReference>
<keyword evidence="2" id="KW-1185">Reference proteome</keyword>
<name>A0ABU1NXM3_9BACL</name>